<sequence length="307" mass="33450">MRLDILGLQAFIAVADHGGFQAAADAIHLSQTALSHRVSKLEAELGVPLFTRTTRTVALTREGFSLLPRARRLIHELHTSLHDIRMQGMLRQPKIEVGCVPTLAVAMLTPILAEFAQMHPEHRVRVFDGYASLIAEQVNSGELEFGLTIRRATHSHLSFKPLLEDRFVVVCRDDNPLAGEREVSLASLNHHSLIRNVISAEVLVSSGEIINWRYEAENVSTAIEMARLGMGATIVPSIGLPVGPGSGLAVLDLVEPSVMRIIGILRRPDVPLSDGARALMELVQSRVGAEQASLDVLPTSSIGRIEQ</sequence>
<dbReference type="InterPro" id="IPR036390">
    <property type="entry name" value="WH_DNA-bd_sf"/>
</dbReference>
<evidence type="ECO:0000313" key="6">
    <source>
        <dbReference type="EMBL" id="RKP51752.1"/>
    </source>
</evidence>
<dbReference type="InterPro" id="IPR036388">
    <property type="entry name" value="WH-like_DNA-bd_sf"/>
</dbReference>
<gene>
    <name evidence="6" type="ORF">D7S86_17480</name>
</gene>
<dbReference type="Gene3D" id="1.10.10.10">
    <property type="entry name" value="Winged helix-like DNA-binding domain superfamily/Winged helix DNA-binding domain"/>
    <property type="match status" value="1"/>
</dbReference>
<feature type="domain" description="HTH lysR-type" evidence="5">
    <location>
        <begin position="1"/>
        <end position="60"/>
    </location>
</feature>
<dbReference type="PROSITE" id="PS50931">
    <property type="entry name" value="HTH_LYSR"/>
    <property type="match status" value="1"/>
</dbReference>
<dbReference type="GO" id="GO:0003700">
    <property type="term" value="F:DNA-binding transcription factor activity"/>
    <property type="evidence" value="ECO:0007669"/>
    <property type="project" value="InterPro"/>
</dbReference>
<evidence type="ECO:0000256" key="2">
    <source>
        <dbReference type="ARBA" id="ARBA00023015"/>
    </source>
</evidence>
<evidence type="ECO:0000256" key="4">
    <source>
        <dbReference type="ARBA" id="ARBA00023163"/>
    </source>
</evidence>
<dbReference type="GO" id="GO:0005829">
    <property type="term" value="C:cytosol"/>
    <property type="evidence" value="ECO:0007669"/>
    <property type="project" value="TreeGrafter"/>
</dbReference>
<dbReference type="AlphaFoldDB" id="A0A494XPM1"/>
<proteinExistence type="inferred from homology"/>
<dbReference type="InterPro" id="IPR000847">
    <property type="entry name" value="LysR_HTH_N"/>
</dbReference>
<dbReference type="PANTHER" id="PTHR30419:SF8">
    <property type="entry name" value="NITROGEN ASSIMILATION TRANSCRIPTIONAL ACTIVATOR-RELATED"/>
    <property type="match status" value="1"/>
</dbReference>
<comment type="caution">
    <text evidence="6">The sequence shown here is derived from an EMBL/GenBank/DDBJ whole genome shotgun (WGS) entry which is preliminary data.</text>
</comment>
<evidence type="ECO:0000256" key="1">
    <source>
        <dbReference type="ARBA" id="ARBA00009437"/>
    </source>
</evidence>
<dbReference type="PANTHER" id="PTHR30419">
    <property type="entry name" value="HTH-TYPE TRANSCRIPTIONAL REGULATOR YBHD"/>
    <property type="match status" value="1"/>
</dbReference>
<keyword evidence="3" id="KW-0238">DNA-binding</keyword>
<evidence type="ECO:0000313" key="7">
    <source>
        <dbReference type="Proteomes" id="UP000270342"/>
    </source>
</evidence>
<organism evidence="6 7">
    <name type="scientific">Pararobbsia silviterrae</name>
    <dbReference type="NCBI Taxonomy" id="1792498"/>
    <lineage>
        <taxon>Bacteria</taxon>
        <taxon>Pseudomonadati</taxon>
        <taxon>Pseudomonadota</taxon>
        <taxon>Betaproteobacteria</taxon>
        <taxon>Burkholderiales</taxon>
        <taxon>Burkholderiaceae</taxon>
        <taxon>Pararobbsia</taxon>
    </lineage>
</organism>
<accession>A0A494XPM1</accession>
<dbReference type="Gene3D" id="3.40.190.10">
    <property type="entry name" value="Periplasmic binding protein-like II"/>
    <property type="match status" value="2"/>
</dbReference>
<dbReference type="SUPFAM" id="SSF53850">
    <property type="entry name" value="Periplasmic binding protein-like II"/>
    <property type="match status" value="1"/>
</dbReference>
<dbReference type="Pfam" id="PF00126">
    <property type="entry name" value="HTH_1"/>
    <property type="match status" value="1"/>
</dbReference>
<dbReference type="OrthoDB" id="8675247at2"/>
<dbReference type="GO" id="GO:0003677">
    <property type="term" value="F:DNA binding"/>
    <property type="evidence" value="ECO:0007669"/>
    <property type="project" value="UniProtKB-KW"/>
</dbReference>
<keyword evidence="2" id="KW-0805">Transcription regulation</keyword>
<dbReference type="Proteomes" id="UP000270342">
    <property type="component" value="Unassembled WGS sequence"/>
</dbReference>
<dbReference type="InterPro" id="IPR005119">
    <property type="entry name" value="LysR_subst-bd"/>
</dbReference>
<evidence type="ECO:0000256" key="3">
    <source>
        <dbReference type="ARBA" id="ARBA00023125"/>
    </source>
</evidence>
<dbReference type="CDD" id="cd08440">
    <property type="entry name" value="PBP2_LTTR_like_4"/>
    <property type="match status" value="1"/>
</dbReference>
<evidence type="ECO:0000259" key="5">
    <source>
        <dbReference type="PROSITE" id="PS50931"/>
    </source>
</evidence>
<dbReference type="SUPFAM" id="SSF46785">
    <property type="entry name" value="Winged helix' DNA-binding domain"/>
    <property type="match status" value="1"/>
</dbReference>
<dbReference type="InterPro" id="IPR050950">
    <property type="entry name" value="HTH-type_LysR_regulators"/>
</dbReference>
<dbReference type="RefSeq" id="WP_121088157.1">
    <property type="nucleotide sequence ID" value="NZ_RBZU01000008.1"/>
</dbReference>
<dbReference type="Pfam" id="PF03466">
    <property type="entry name" value="LysR_substrate"/>
    <property type="match status" value="1"/>
</dbReference>
<comment type="similarity">
    <text evidence="1">Belongs to the LysR transcriptional regulatory family.</text>
</comment>
<reference evidence="6 7" key="1">
    <citation type="submission" date="2018-10" db="EMBL/GenBank/DDBJ databases">
        <title>Robbsia sp. DHC34, isolated from soil.</title>
        <authorList>
            <person name="Gao Z.-H."/>
            <person name="Qiu L.-H."/>
        </authorList>
    </citation>
    <scope>NUCLEOTIDE SEQUENCE [LARGE SCALE GENOMIC DNA]</scope>
    <source>
        <strain evidence="6 7">DHC34</strain>
    </source>
</reference>
<dbReference type="EMBL" id="RBZU01000008">
    <property type="protein sequence ID" value="RKP51752.1"/>
    <property type="molecule type" value="Genomic_DNA"/>
</dbReference>
<name>A0A494XPM1_9BURK</name>
<keyword evidence="7" id="KW-1185">Reference proteome</keyword>
<keyword evidence="4" id="KW-0804">Transcription</keyword>
<protein>
    <submittedName>
        <fullName evidence="6">LysR family transcriptional regulator</fullName>
    </submittedName>
</protein>
<dbReference type="FunFam" id="1.10.10.10:FF:000001">
    <property type="entry name" value="LysR family transcriptional regulator"/>
    <property type="match status" value="1"/>
</dbReference>
<dbReference type="PRINTS" id="PR00039">
    <property type="entry name" value="HTHLYSR"/>
</dbReference>